<accession>A0ABY0MMD3</accession>
<evidence type="ECO:0000313" key="2">
    <source>
        <dbReference type="EMBL" id="SDD64362.1"/>
    </source>
</evidence>
<organism evidence="2 3">
    <name type="scientific">Myxococcus virescens</name>
    <dbReference type="NCBI Taxonomy" id="83456"/>
    <lineage>
        <taxon>Bacteria</taxon>
        <taxon>Pseudomonadati</taxon>
        <taxon>Myxococcota</taxon>
        <taxon>Myxococcia</taxon>
        <taxon>Myxococcales</taxon>
        <taxon>Cystobacterineae</taxon>
        <taxon>Myxococcaceae</taxon>
        <taxon>Myxococcus</taxon>
    </lineage>
</organism>
<dbReference type="Proteomes" id="UP000198717">
    <property type="component" value="Unassembled WGS sequence"/>
</dbReference>
<name>A0ABY0MMD3_9BACT</name>
<gene>
    <name evidence="2" type="ORF">SAMN04488504_10294</name>
</gene>
<sequence>MLASDVSPLSPSSQALGRWSRTTPSQYSFPEKGRSAAECRRASLSVAGVASPPVERRRASLNAAVGRQAWDKDGTRIEAPSSLDGALAELRRAVADLMPLYHQQHAPSQDGPPWDSCPTCRRFLGVGHV</sequence>
<protein>
    <submittedName>
        <fullName evidence="2">Uncharacterized protein</fullName>
    </submittedName>
</protein>
<dbReference type="EMBL" id="FNAJ01000002">
    <property type="protein sequence ID" value="SDD64362.1"/>
    <property type="molecule type" value="Genomic_DNA"/>
</dbReference>
<evidence type="ECO:0000313" key="3">
    <source>
        <dbReference type="Proteomes" id="UP000198717"/>
    </source>
</evidence>
<proteinExistence type="predicted"/>
<comment type="caution">
    <text evidence="2">The sequence shown here is derived from an EMBL/GenBank/DDBJ whole genome shotgun (WGS) entry which is preliminary data.</text>
</comment>
<feature type="compositionally biased region" description="Polar residues" evidence="1">
    <location>
        <begin position="7"/>
        <end position="28"/>
    </location>
</feature>
<keyword evidence="3" id="KW-1185">Reference proteome</keyword>
<evidence type="ECO:0000256" key="1">
    <source>
        <dbReference type="SAM" id="MobiDB-lite"/>
    </source>
</evidence>
<reference evidence="2 3" key="1">
    <citation type="submission" date="2016-10" db="EMBL/GenBank/DDBJ databases">
        <authorList>
            <person name="Varghese N."/>
            <person name="Submissions S."/>
        </authorList>
    </citation>
    <scope>NUCLEOTIDE SEQUENCE [LARGE SCALE GENOMIC DNA]</scope>
    <source>
        <strain evidence="2 3">DSM 2260</strain>
    </source>
</reference>
<feature type="region of interest" description="Disordered" evidence="1">
    <location>
        <begin position="1"/>
        <end position="34"/>
    </location>
</feature>